<sequence length="142" mass="15549">MGISTSAFAADFKPFTPVKNVCPECVQPKADEMKLNDGQAIRGTVVAENVDFYVFLRYGEVRAIPKSAVANIVWANGSKPAGLDRYEQVLLKNGHVLSGTIINDSQEPPLYEVKASFANVTIMAAKDQVKKAYRNGQEIEVK</sequence>
<evidence type="ECO:0000313" key="1">
    <source>
        <dbReference type="EMBL" id="AWV88611.1"/>
    </source>
</evidence>
<evidence type="ECO:0000313" key="2">
    <source>
        <dbReference type="Proteomes" id="UP000249799"/>
    </source>
</evidence>
<dbReference type="KEGG" id="bsed:DN745_04375"/>
<dbReference type="OrthoDB" id="5509303at2"/>
<keyword evidence="2" id="KW-1185">Reference proteome</keyword>
<dbReference type="Proteomes" id="UP000249799">
    <property type="component" value="Chromosome"/>
</dbReference>
<accession>A0A2Z4FHY3</accession>
<organism evidence="1 2">
    <name type="scientific">Bradymonas sediminis</name>
    <dbReference type="NCBI Taxonomy" id="1548548"/>
    <lineage>
        <taxon>Bacteria</taxon>
        <taxon>Deltaproteobacteria</taxon>
        <taxon>Bradymonadales</taxon>
        <taxon>Bradymonadaceae</taxon>
        <taxon>Bradymonas</taxon>
    </lineage>
</organism>
<dbReference type="EMBL" id="CP030032">
    <property type="protein sequence ID" value="AWV88611.1"/>
    <property type="molecule type" value="Genomic_DNA"/>
</dbReference>
<name>A0A2Z4FHY3_9DELT</name>
<dbReference type="AlphaFoldDB" id="A0A2Z4FHY3"/>
<reference evidence="1 2" key="1">
    <citation type="submission" date="2018-06" db="EMBL/GenBank/DDBJ databases">
        <title>Lujinxingia sediminis gen. nov. sp. nov., a new facultative anaerobic member of the class Deltaproteobacteria, and proposal of Lujinxingaceae fam. nov.</title>
        <authorList>
            <person name="Guo L.-Y."/>
            <person name="Li C.-M."/>
            <person name="Wang S."/>
            <person name="Du Z.-J."/>
        </authorList>
    </citation>
    <scope>NUCLEOTIDE SEQUENCE [LARGE SCALE GENOMIC DNA]</scope>
    <source>
        <strain evidence="1 2">FA350</strain>
    </source>
</reference>
<proteinExistence type="predicted"/>
<gene>
    <name evidence="1" type="ORF">DN745_04375</name>
</gene>
<protein>
    <submittedName>
        <fullName evidence="1">Uncharacterized protein</fullName>
    </submittedName>
</protein>